<dbReference type="Gene3D" id="3.30.1200.10">
    <property type="entry name" value="YggU-like"/>
    <property type="match status" value="1"/>
</dbReference>
<evidence type="ECO:0000313" key="3">
    <source>
        <dbReference type="EMBL" id="PXW64966.1"/>
    </source>
</evidence>
<dbReference type="RefSeq" id="WP_110372979.1">
    <property type="nucleotide sequence ID" value="NZ_JAHBRY010000001.1"/>
</dbReference>
<protein>
    <recommendedName>
        <fullName evidence="2">UPF0235 protein C7450_101727</fullName>
    </recommendedName>
</protein>
<gene>
    <name evidence="3" type="ORF">C7450_101727</name>
</gene>
<evidence type="ECO:0000256" key="2">
    <source>
        <dbReference type="HAMAP-Rule" id="MF_00634"/>
    </source>
</evidence>
<proteinExistence type="inferred from homology"/>
<evidence type="ECO:0000256" key="1">
    <source>
        <dbReference type="ARBA" id="ARBA00010364"/>
    </source>
</evidence>
<comment type="similarity">
    <text evidence="1 2">Belongs to the UPF0235 family.</text>
</comment>
<dbReference type="Pfam" id="PF02594">
    <property type="entry name" value="DUF167"/>
    <property type="match status" value="1"/>
</dbReference>
<dbReference type="InterPro" id="IPR003746">
    <property type="entry name" value="DUF167"/>
</dbReference>
<dbReference type="InterPro" id="IPR036591">
    <property type="entry name" value="YggU-like_sf"/>
</dbReference>
<comment type="caution">
    <text evidence="3">The sequence shown here is derived from an EMBL/GenBank/DDBJ whole genome shotgun (WGS) entry which is preliminary data.</text>
</comment>
<dbReference type="Proteomes" id="UP000248021">
    <property type="component" value="Unassembled WGS sequence"/>
</dbReference>
<dbReference type="HAMAP" id="MF_00634">
    <property type="entry name" value="UPF0235"/>
    <property type="match status" value="1"/>
</dbReference>
<sequence length="123" mass="12675">MPTASSSEARPWRVDDKGILVVTVRLTPRGGRDALDGIAVLSDGRAVIKARVRVAAEDGAANAALIAMLAKAAGVPASAASLKSGHRMRLKTIALAGNATDITGRLTEMLGRLSQTGDRGESQ</sequence>
<keyword evidence="4" id="KW-1185">Reference proteome</keyword>
<dbReference type="NCBIfam" id="TIGR00251">
    <property type="entry name" value="DUF167 family protein"/>
    <property type="match status" value="1"/>
</dbReference>
<dbReference type="EMBL" id="QJJK01000001">
    <property type="protein sequence ID" value="PXW64966.1"/>
    <property type="molecule type" value="Genomic_DNA"/>
</dbReference>
<name>A0A2V3UIG6_9HYPH</name>
<dbReference type="AlphaFoldDB" id="A0A2V3UIG6"/>
<organism evidence="3 4">
    <name type="scientific">Chelatococcus asaccharovorans</name>
    <dbReference type="NCBI Taxonomy" id="28210"/>
    <lineage>
        <taxon>Bacteria</taxon>
        <taxon>Pseudomonadati</taxon>
        <taxon>Pseudomonadota</taxon>
        <taxon>Alphaproteobacteria</taxon>
        <taxon>Hyphomicrobiales</taxon>
        <taxon>Chelatococcaceae</taxon>
        <taxon>Chelatococcus</taxon>
    </lineage>
</organism>
<dbReference type="SMART" id="SM01152">
    <property type="entry name" value="DUF167"/>
    <property type="match status" value="1"/>
</dbReference>
<dbReference type="OrthoDB" id="9801972at2"/>
<accession>A0A2V3UIG6</accession>
<dbReference type="SUPFAM" id="SSF69786">
    <property type="entry name" value="YggU-like"/>
    <property type="match status" value="1"/>
</dbReference>
<evidence type="ECO:0000313" key="4">
    <source>
        <dbReference type="Proteomes" id="UP000248021"/>
    </source>
</evidence>
<reference evidence="3 4" key="1">
    <citation type="submission" date="2018-05" db="EMBL/GenBank/DDBJ databases">
        <title>Genomic Encyclopedia of Type Strains, Phase IV (KMG-IV): sequencing the most valuable type-strain genomes for metagenomic binning, comparative biology and taxonomic classification.</title>
        <authorList>
            <person name="Goeker M."/>
        </authorList>
    </citation>
    <scope>NUCLEOTIDE SEQUENCE [LARGE SCALE GENOMIC DNA]</scope>
    <source>
        <strain evidence="3 4">DSM 6462</strain>
    </source>
</reference>